<dbReference type="EMBL" id="WAAR01000034">
    <property type="protein sequence ID" value="KAB1116857.1"/>
    <property type="molecule type" value="Genomic_DNA"/>
</dbReference>
<evidence type="ECO:0000259" key="5">
    <source>
        <dbReference type="PROSITE" id="PS51384"/>
    </source>
</evidence>
<dbReference type="SUPFAM" id="SSF52343">
    <property type="entry name" value="Ferredoxin reductase-like, C-terminal NADP-linked domain"/>
    <property type="match status" value="1"/>
</dbReference>
<keyword evidence="2" id="KW-0479">Metal-binding</keyword>
<dbReference type="Gene3D" id="2.40.30.10">
    <property type="entry name" value="Translation factors"/>
    <property type="match status" value="1"/>
</dbReference>
<dbReference type="InterPro" id="IPR008333">
    <property type="entry name" value="Cbr1-like_FAD-bd_dom"/>
</dbReference>
<keyword evidence="2" id="KW-0001">2Fe-2S</keyword>
<dbReference type="InterPro" id="IPR001433">
    <property type="entry name" value="OxRdtase_FAD/NAD-bd"/>
</dbReference>
<dbReference type="RefSeq" id="WP_151012413.1">
    <property type="nucleotide sequence ID" value="NZ_WAAR01000034.1"/>
</dbReference>
<proteinExistence type="predicted"/>
<dbReference type="Gene3D" id="3.40.50.80">
    <property type="entry name" value="Nucleotide-binding domain of ferredoxin-NADP reductase (FNR) module"/>
    <property type="match status" value="1"/>
</dbReference>
<protein>
    <submittedName>
        <fullName evidence="6">Oxidoreductase</fullName>
    </submittedName>
</protein>
<name>A0ABQ6UIY9_9ACTN</name>
<dbReference type="InterPro" id="IPR017938">
    <property type="entry name" value="Riboflavin_synthase-like_b-brl"/>
</dbReference>
<feature type="compositionally biased region" description="Low complexity" evidence="4">
    <location>
        <begin position="395"/>
        <end position="412"/>
    </location>
</feature>
<dbReference type="PANTHER" id="PTHR47354">
    <property type="entry name" value="NADH OXIDOREDUCTASE HCR"/>
    <property type="match status" value="1"/>
</dbReference>
<feature type="region of interest" description="Disordered" evidence="4">
    <location>
        <begin position="392"/>
        <end position="412"/>
    </location>
</feature>
<dbReference type="PRINTS" id="PR00410">
    <property type="entry name" value="PHEHYDRXLASE"/>
</dbReference>
<evidence type="ECO:0000313" key="7">
    <source>
        <dbReference type="Proteomes" id="UP000471364"/>
    </source>
</evidence>
<comment type="cofactor">
    <cofactor evidence="1">
        <name>FAD</name>
        <dbReference type="ChEBI" id="CHEBI:57692"/>
    </cofactor>
</comment>
<accession>A0ABQ6UIY9</accession>
<dbReference type="InterPro" id="IPR017927">
    <property type="entry name" value="FAD-bd_FR_type"/>
</dbReference>
<dbReference type="InterPro" id="IPR039261">
    <property type="entry name" value="FNR_nucleotide-bd"/>
</dbReference>
<organism evidence="6 7">
    <name type="scientific">Micromonospora aurantiaca</name>
    <name type="common">nom. illeg.</name>
    <dbReference type="NCBI Taxonomy" id="47850"/>
    <lineage>
        <taxon>Bacteria</taxon>
        <taxon>Bacillati</taxon>
        <taxon>Actinomycetota</taxon>
        <taxon>Actinomycetes</taxon>
        <taxon>Micromonosporales</taxon>
        <taxon>Micromonosporaceae</taxon>
        <taxon>Micromonospora</taxon>
    </lineage>
</organism>
<evidence type="ECO:0000256" key="1">
    <source>
        <dbReference type="ARBA" id="ARBA00001974"/>
    </source>
</evidence>
<dbReference type="PROSITE" id="PS51384">
    <property type="entry name" value="FAD_FR"/>
    <property type="match status" value="1"/>
</dbReference>
<dbReference type="Gene3D" id="1.10.490.10">
    <property type="entry name" value="Globins"/>
    <property type="match status" value="1"/>
</dbReference>
<keyword evidence="3" id="KW-0411">Iron-sulfur</keyword>
<evidence type="ECO:0000256" key="3">
    <source>
        <dbReference type="ARBA" id="ARBA00023014"/>
    </source>
</evidence>
<evidence type="ECO:0000313" key="6">
    <source>
        <dbReference type="EMBL" id="KAB1116857.1"/>
    </source>
</evidence>
<feature type="domain" description="FAD-binding FR-type" evidence="5">
    <location>
        <begin position="140"/>
        <end position="249"/>
    </location>
</feature>
<sequence>MSALNSGSGRCEPDPGTSLALALAALGSAADHFWSFMEDRSVRFLPQQLAPMFFSTLGQMVTGRGDPAARRAALSVVGRMYRRLGLHPYHGTVVAAAMVDTVRRFAGASWEPDLAGYWEVGCRRAHRLAERAAEVLGDGPHVTVAEVVACEAACDGVAVLTVRPARRLRYLPGQAMPVCTPRLAGQWRWLSPANAARADGTVEFHVRAVPTGVVSPVLVEQVRPGEVLWLGPALNVGLSLEQAGEADLLLAAGGTGLAPLRALVEQVAVSPVRRRVTLVVGARTLLDLYDAVALDKLQQAHGDWLTVVLAFSDDRDVEPTAQGDLLSVALHHHRPGQAFYVCGSPPLVEAARRRLPLAGVASESLHLATTFRHALDSARWMSRQRVAHAAESKVADAAAGNSGSSRSASDAT</sequence>
<gene>
    <name evidence="6" type="ORF">F6X54_10270</name>
</gene>
<keyword evidence="2" id="KW-0408">Iron</keyword>
<comment type="caution">
    <text evidence="6">The sequence shown here is derived from an EMBL/GenBank/DDBJ whole genome shotgun (WGS) entry which is preliminary data.</text>
</comment>
<dbReference type="Pfam" id="PF00970">
    <property type="entry name" value="FAD_binding_6"/>
    <property type="match status" value="1"/>
</dbReference>
<dbReference type="Proteomes" id="UP000471364">
    <property type="component" value="Unassembled WGS sequence"/>
</dbReference>
<dbReference type="Pfam" id="PF00175">
    <property type="entry name" value="NAD_binding_1"/>
    <property type="match status" value="1"/>
</dbReference>
<evidence type="ECO:0000256" key="4">
    <source>
        <dbReference type="SAM" id="MobiDB-lite"/>
    </source>
</evidence>
<reference evidence="6 7" key="1">
    <citation type="submission" date="2019-09" db="EMBL/GenBank/DDBJ databases">
        <title>High taxonomic diversity of Micromonospora strains isolated from Medicago sativa nodules in different geographical locations.</title>
        <authorList>
            <person name="Martinez-Hidalgo P."/>
            <person name="Flores-Felix J.D."/>
            <person name="Velazquez E."/>
            <person name="Brau L."/>
            <person name="Trujillo M.E."/>
            <person name="Martinez-Molina E."/>
        </authorList>
    </citation>
    <scope>NUCLEOTIDE SEQUENCE [LARGE SCALE GENOMIC DNA]</scope>
    <source>
        <strain evidence="6 7">ALFB5</strain>
    </source>
</reference>
<dbReference type="InterPro" id="IPR012292">
    <property type="entry name" value="Globin/Proto"/>
</dbReference>
<dbReference type="InterPro" id="IPR050415">
    <property type="entry name" value="MRET"/>
</dbReference>
<dbReference type="SUPFAM" id="SSF63380">
    <property type="entry name" value="Riboflavin synthase domain-like"/>
    <property type="match status" value="1"/>
</dbReference>
<keyword evidence="7" id="KW-1185">Reference proteome</keyword>
<evidence type="ECO:0000256" key="2">
    <source>
        <dbReference type="ARBA" id="ARBA00022714"/>
    </source>
</evidence>
<dbReference type="PANTHER" id="PTHR47354:SF5">
    <property type="entry name" value="PROTEIN RFBI"/>
    <property type="match status" value="1"/>
</dbReference>